<gene>
    <name evidence="2" type="ORF">SAMN05660649_04334</name>
</gene>
<name>A0A1I2Y9X9_9FIRM</name>
<evidence type="ECO:0000313" key="2">
    <source>
        <dbReference type="EMBL" id="SFH22432.1"/>
    </source>
</evidence>
<dbReference type="STRING" id="341036.SAMN05660649_04334"/>
<evidence type="ECO:0000313" key="3">
    <source>
        <dbReference type="Proteomes" id="UP000199337"/>
    </source>
</evidence>
<dbReference type="EC" id="2.1.1.148" evidence="1"/>
<evidence type="ECO:0000256" key="1">
    <source>
        <dbReference type="NCBIfam" id="TIGR02170"/>
    </source>
</evidence>
<dbReference type="SUPFAM" id="SSF69796">
    <property type="entry name" value="Thymidylate synthase-complementing protein Thy1"/>
    <property type="match status" value="1"/>
</dbReference>
<protein>
    <recommendedName>
        <fullName evidence="1">FAD-dependent thymidylate synthase</fullName>
        <ecNumber evidence="1">2.1.1.148</ecNumber>
    </recommendedName>
</protein>
<dbReference type="GO" id="GO:0006231">
    <property type="term" value="P:dTMP biosynthetic process"/>
    <property type="evidence" value="ECO:0007669"/>
    <property type="project" value="UniProtKB-UniRule"/>
</dbReference>
<dbReference type="EMBL" id="FOOX01000020">
    <property type="protein sequence ID" value="SFH22432.1"/>
    <property type="molecule type" value="Genomic_DNA"/>
</dbReference>
<dbReference type="PANTHER" id="PTHR34934:SF1">
    <property type="entry name" value="FLAVIN-DEPENDENT THYMIDYLATE SYNTHASE"/>
    <property type="match status" value="1"/>
</dbReference>
<keyword evidence="3" id="KW-1185">Reference proteome</keyword>
<organism evidence="2 3">
    <name type="scientific">Desulfotruncus arcticus DSM 17038</name>
    <dbReference type="NCBI Taxonomy" id="1121424"/>
    <lineage>
        <taxon>Bacteria</taxon>
        <taxon>Bacillati</taxon>
        <taxon>Bacillota</taxon>
        <taxon>Clostridia</taxon>
        <taxon>Eubacteriales</taxon>
        <taxon>Desulfallaceae</taxon>
        <taxon>Desulfotruncus</taxon>
    </lineage>
</organism>
<dbReference type="InterPro" id="IPR036098">
    <property type="entry name" value="Thymidylate_synthase_ThyX_sf"/>
</dbReference>
<dbReference type="AlphaFoldDB" id="A0A1I2Y9X9"/>
<dbReference type="PROSITE" id="PS51331">
    <property type="entry name" value="THYX"/>
    <property type="match status" value="1"/>
</dbReference>
<proteinExistence type="predicted"/>
<dbReference type="OrthoDB" id="9780625at2"/>
<dbReference type="InterPro" id="IPR003669">
    <property type="entry name" value="Thymidylate_synthase_ThyX"/>
</dbReference>
<sequence length="214" mass="24312">MKVSLIDCTPLDVIKKAAAMPYQSPESEELIGRVWDSGHRSIARHGMASFLVEGVSQSLLRQLSRHPHINLTVKSSRYCSFEDTLYIVPPYVKPEDRLDYSKDLNTLAAIYERWNKDKRGYSTEHSREISKMLLPLGATTDLIISGNFQGLYEFLQLRLCLRAEWEIRGLAYEMAEILKDQMPVIFSGLGCRGDERGYCPESHGRCGKHSQKAA</sequence>
<reference evidence="3" key="1">
    <citation type="submission" date="2016-10" db="EMBL/GenBank/DDBJ databases">
        <authorList>
            <person name="Varghese N."/>
            <person name="Submissions S."/>
        </authorList>
    </citation>
    <scope>NUCLEOTIDE SEQUENCE [LARGE SCALE GENOMIC DNA]</scope>
    <source>
        <strain evidence="3">DSM 17038</strain>
    </source>
</reference>
<dbReference type="NCBIfam" id="TIGR02170">
    <property type="entry name" value="thyX"/>
    <property type="match status" value="1"/>
</dbReference>
<dbReference type="GO" id="GO:0004799">
    <property type="term" value="F:thymidylate synthase activity"/>
    <property type="evidence" value="ECO:0007669"/>
    <property type="project" value="TreeGrafter"/>
</dbReference>
<dbReference type="GO" id="GO:0070402">
    <property type="term" value="F:NADPH binding"/>
    <property type="evidence" value="ECO:0007669"/>
    <property type="project" value="TreeGrafter"/>
</dbReference>
<accession>A0A1I2Y9X9</accession>
<dbReference type="GO" id="GO:0050660">
    <property type="term" value="F:flavin adenine dinucleotide binding"/>
    <property type="evidence" value="ECO:0007669"/>
    <property type="project" value="UniProtKB-UniRule"/>
</dbReference>
<dbReference type="Gene3D" id="3.30.1360.170">
    <property type="match status" value="1"/>
</dbReference>
<dbReference type="CDD" id="cd20175">
    <property type="entry name" value="ThyX"/>
    <property type="match status" value="1"/>
</dbReference>
<dbReference type="Pfam" id="PF02511">
    <property type="entry name" value="Thy1"/>
    <property type="match status" value="1"/>
</dbReference>
<dbReference type="GO" id="GO:0050797">
    <property type="term" value="F:thymidylate synthase (FAD) activity"/>
    <property type="evidence" value="ECO:0007669"/>
    <property type="project" value="UniProtKB-UniRule"/>
</dbReference>
<dbReference type="PANTHER" id="PTHR34934">
    <property type="entry name" value="FLAVIN-DEPENDENT THYMIDYLATE SYNTHASE"/>
    <property type="match status" value="1"/>
</dbReference>
<dbReference type="Proteomes" id="UP000199337">
    <property type="component" value="Unassembled WGS sequence"/>
</dbReference>